<comment type="caution">
    <text evidence="1">The sequence shown here is derived from an EMBL/GenBank/DDBJ whole genome shotgun (WGS) entry which is preliminary data.</text>
</comment>
<dbReference type="Proteomes" id="UP000279331">
    <property type="component" value="Unassembled WGS sequence"/>
</dbReference>
<organism evidence="1 4">
    <name type="scientific">Mycobacterium persicum</name>
    <dbReference type="NCBI Taxonomy" id="1487726"/>
    <lineage>
        <taxon>Bacteria</taxon>
        <taxon>Bacillati</taxon>
        <taxon>Actinomycetota</taxon>
        <taxon>Actinomycetes</taxon>
        <taxon>Mycobacteriales</taxon>
        <taxon>Mycobacteriaceae</taxon>
        <taxon>Mycobacterium</taxon>
    </lineage>
</organism>
<dbReference type="AlphaFoldDB" id="A0AB38UTE9"/>
<accession>A0AB38UTE9</accession>
<evidence type="ECO:0000313" key="1">
    <source>
        <dbReference type="EMBL" id="VAZ83944.1"/>
    </source>
</evidence>
<dbReference type="EMBL" id="UPHM01000058">
    <property type="protein sequence ID" value="VAZ94071.1"/>
    <property type="molecule type" value="Genomic_DNA"/>
</dbReference>
<proteinExistence type="predicted"/>
<evidence type="ECO:0000313" key="4">
    <source>
        <dbReference type="Proteomes" id="UP000279331"/>
    </source>
</evidence>
<gene>
    <name evidence="1" type="ORF">LAUMK42_02763</name>
    <name evidence="2" type="ORF">LAUMK4_02691</name>
</gene>
<sequence length="32" mass="3126">MTVAKVRAGGCAHGADRAMGLSEGFGEGFGEG</sequence>
<evidence type="ECO:0000313" key="3">
    <source>
        <dbReference type="Proteomes" id="UP000271464"/>
    </source>
</evidence>
<dbReference type="Proteomes" id="UP000271464">
    <property type="component" value="Unassembled WGS sequence"/>
</dbReference>
<protein>
    <submittedName>
        <fullName evidence="1">Uncharacterized protein</fullName>
    </submittedName>
</protein>
<reference evidence="3 4" key="1">
    <citation type="submission" date="2018-09" db="EMBL/GenBank/DDBJ databases">
        <authorList>
            <person name="Tagini F."/>
        </authorList>
    </citation>
    <scope>NUCLEOTIDE SEQUENCE [LARGE SCALE GENOMIC DNA]</scope>
    <source>
        <strain evidence="2 3">MK4</strain>
        <strain evidence="1 4">MK42</strain>
    </source>
</reference>
<dbReference type="EMBL" id="UPHL01000068">
    <property type="protein sequence ID" value="VAZ83944.1"/>
    <property type="molecule type" value="Genomic_DNA"/>
</dbReference>
<evidence type="ECO:0000313" key="2">
    <source>
        <dbReference type="EMBL" id="VAZ94071.1"/>
    </source>
</evidence>
<keyword evidence="3" id="KW-1185">Reference proteome</keyword>
<name>A0AB38UTE9_9MYCO</name>